<evidence type="ECO:0000256" key="1">
    <source>
        <dbReference type="SAM" id="MobiDB-lite"/>
    </source>
</evidence>
<keyword evidence="3" id="KW-1185">Reference proteome</keyword>
<accession>A0A9P9KZR4</accession>
<proteinExistence type="predicted"/>
<dbReference type="EMBL" id="JAGTJS010000004">
    <property type="protein sequence ID" value="KAH7271323.1"/>
    <property type="molecule type" value="Genomic_DNA"/>
</dbReference>
<reference evidence="2" key="1">
    <citation type="journal article" date="2021" name="Nat. Commun.">
        <title>Genetic determinants of endophytism in the Arabidopsis root mycobiome.</title>
        <authorList>
            <person name="Mesny F."/>
            <person name="Miyauchi S."/>
            <person name="Thiergart T."/>
            <person name="Pickel B."/>
            <person name="Atanasova L."/>
            <person name="Karlsson M."/>
            <person name="Huettel B."/>
            <person name="Barry K.W."/>
            <person name="Haridas S."/>
            <person name="Chen C."/>
            <person name="Bauer D."/>
            <person name="Andreopoulos W."/>
            <person name="Pangilinan J."/>
            <person name="LaButti K."/>
            <person name="Riley R."/>
            <person name="Lipzen A."/>
            <person name="Clum A."/>
            <person name="Drula E."/>
            <person name="Henrissat B."/>
            <person name="Kohler A."/>
            <person name="Grigoriev I.V."/>
            <person name="Martin F.M."/>
            <person name="Hacquard S."/>
        </authorList>
    </citation>
    <scope>NUCLEOTIDE SEQUENCE</scope>
    <source>
        <strain evidence="2">FSSC 5 MPI-SDFR-AT-0091</strain>
    </source>
</reference>
<protein>
    <submittedName>
        <fullName evidence="2">Uncharacterized protein</fullName>
    </submittedName>
</protein>
<evidence type="ECO:0000313" key="2">
    <source>
        <dbReference type="EMBL" id="KAH7271323.1"/>
    </source>
</evidence>
<organism evidence="2 3">
    <name type="scientific">Fusarium solani</name>
    <name type="common">Filamentous fungus</name>
    <dbReference type="NCBI Taxonomy" id="169388"/>
    <lineage>
        <taxon>Eukaryota</taxon>
        <taxon>Fungi</taxon>
        <taxon>Dikarya</taxon>
        <taxon>Ascomycota</taxon>
        <taxon>Pezizomycotina</taxon>
        <taxon>Sordariomycetes</taxon>
        <taxon>Hypocreomycetidae</taxon>
        <taxon>Hypocreales</taxon>
        <taxon>Nectriaceae</taxon>
        <taxon>Fusarium</taxon>
        <taxon>Fusarium solani species complex</taxon>
    </lineage>
</organism>
<feature type="region of interest" description="Disordered" evidence="1">
    <location>
        <begin position="202"/>
        <end position="233"/>
    </location>
</feature>
<sequence>MISVCFDDMHNMMSCSASIPREESDSRVKTNCYLISLVNALSCTRDNLAVPKLSNISPTPHLVATVLQSHDTSFFIQGPRSPTRYESPLQTRGFSLGFDLLGSGSIGKMGRNLGRRLETVNRARALTAESEFIFHLKDTAVLLSVLQVQIQAQASKADKAKDPSLSLFPVRDPRRSGLSQGTLYYTPFWCLPRCRIKPPERRLPFRLPTRGVGSAPNPKKDVIKKSQVQARQP</sequence>
<evidence type="ECO:0000313" key="3">
    <source>
        <dbReference type="Proteomes" id="UP000736672"/>
    </source>
</evidence>
<dbReference type="Proteomes" id="UP000736672">
    <property type="component" value="Unassembled WGS sequence"/>
</dbReference>
<comment type="caution">
    <text evidence="2">The sequence shown here is derived from an EMBL/GenBank/DDBJ whole genome shotgun (WGS) entry which is preliminary data.</text>
</comment>
<dbReference type="AlphaFoldDB" id="A0A9P9KZR4"/>
<name>A0A9P9KZR4_FUSSL</name>
<gene>
    <name evidence="2" type="ORF">B0J15DRAFT_211393</name>
</gene>